<dbReference type="Pfam" id="PF00872">
    <property type="entry name" value="Transposase_mut"/>
    <property type="match status" value="1"/>
</dbReference>
<feature type="compositionally biased region" description="Basic and acidic residues" evidence="7">
    <location>
        <begin position="49"/>
        <end position="60"/>
    </location>
</feature>
<organism evidence="14 16">
    <name type="scientific">Butyricimonas virosa</name>
    <dbReference type="NCBI Taxonomy" id="544645"/>
    <lineage>
        <taxon>Bacteria</taxon>
        <taxon>Pseudomonadati</taxon>
        <taxon>Bacteroidota</taxon>
        <taxon>Bacteroidia</taxon>
        <taxon>Bacteroidales</taxon>
        <taxon>Odoribacteraceae</taxon>
        <taxon>Butyricimonas</taxon>
    </lineage>
</organism>
<dbReference type="RefSeq" id="WP_117775785.1">
    <property type="nucleotide sequence ID" value="NZ_CALBWO010000057.1"/>
</dbReference>
<evidence type="ECO:0000256" key="5">
    <source>
        <dbReference type="ARBA" id="ARBA00023172"/>
    </source>
</evidence>
<keyword evidence="17" id="KW-1185">Reference proteome</keyword>
<dbReference type="OrthoDB" id="9779930at2"/>
<dbReference type="EMBL" id="CP069450">
    <property type="protein sequence ID" value="QRO50213.1"/>
    <property type="molecule type" value="Genomic_DNA"/>
</dbReference>
<gene>
    <name evidence="13" type="ORF">DWW18_17395</name>
    <name evidence="14" type="ORF">DXA50_20395</name>
    <name evidence="9" type="ORF">I6J59_00810</name>
    <name evidence="10" type="ORF">I6J59_03845</name>
    <name evidence="11" type="ORF">I6J59_06285</name>
    <name evidence="12" type="ORF">I6J59_07885</name>
    <name evidence="8" type="ORF">I6J59_17580</name>
</gene>
<name>A0A413IH93_9BACT</name>
<evidence type="ECO:0000256" key="3">
    <source>
        <dbReference type="ARBA" id="ARBA00022578"/>
    </source>
</evidence>
<reference evidence="8 17" key="2">
    <citation type="submission" date="2021-02" db="EMBL/GenBank/DDBJ databases">
        <title>FDA dAtabase for Regulatory Grade micrObial Sequences (FDA-ARGOS): Supporting development and validation of Infectious Disease Dx tests.</title>
        <authorList>
            <person name="Carlson P."/>
            <person name="Fischbach M."/>
            <person name="Hastie J."/>
            <person name="Bilen M."/>
            <person name="Cheng A."/>
            <person name="Tallon L."/>
            <person name="Sadzewicz L."/>
            <person name="Zhao X."/>
            <person name="Boylan J."/>
            <person name="Ott S."/>
            <person name="Bowen H."/>
            <person name="Vavikolanu K."/>
            <person name="Mehta A."/>
            <person name="Aluvathingal J."/>
            <person name="Nadendla S."/>
            <person name="Yan Y."/>
            <person name="Sichtig H."/>
        </authorList>
    </citation>
    <scope>NUCLEOTIDE SEQUENCE [LARGE SCALE GENOMIC DNA]</scope>
    <source>
        <strain evidence="8 17">FDAARGOS_1229</strain>
    </source>
</reference>
<keyword evidence="5 6" id="KW-0233">DNA recombination</keyword>
<dbReference type="EMBL" id="QRZA01000032">
    <property type="protein sequence ID" value="RGV31483.1"/>
    <property type="molecule type" value="Genomic_DNA"/>
</dbReference>
<feature type="region of interest" description="Disordered" evidence="7">
    <location>
        <begin position="49"/>
        <end position="68"/>
    </location>
</feature>
<evidence type="ECO:0000256" key="1">
    <source>
        <dbReference type="ARBA" id="ARBA00002190"/>
    </source>
</evidence>
<evidence type="ECO:0000313" key="8">
    <source>
        <dbReference type="EMBL" id="QRO49673.1"/>
    </source>
</evidence>
<comment type="similarity">
    <text evidence="2 6">Belongs to the transposase mutator family.</text>
</comment>
<keyword evidence="6" id="KW-0814">Transposable element</keyword>
<evidence type="ECO:0000256" key="2">
    <source>
        <dbReference type="ARBA" id="ARBA00010961"/>
    </source>
</evidence>
<dbReference type="PANTHER" id="PTHR33217:SF8">
    <property type="entry name" value="MUTATOR FAMILY TRANSPOSASE"/>
    <property type="match status" value="1"/>
</dbReference>
<evidence type="ECO:0000256" key="7">
    <source>
        <dbReference type="SAM" id="MobiDB-lite"/>
    </source>
</evidence>
<dbReference type="PROSITE" id="PS01007">
    <property type="entry name" value="TRANSPOSASE_MUTATOR"/>
    <property type="match status" value="1"/>
</dbReference>
<sequence>MEQEFNFESIKNKALEQLKSGKSLLGKDGAFAPLLESILNAALEGEMEAHLSDEERETGNRRNGKMQKQVQTPLGEVTVSTPRDRNSTFDPQFIKKRETILAEGVADRIIGLYALGNSTREISDWMEENLGNRVSAETISSITDRVLPEIKAWKSRLLDPVYPIVWLDAIHYKVTDERGYAVTRAIYNVLGITKEGHKELLGMYISKNEGANFWLGVLTDLQNRGVQDILIACVDGLKGFPEAIVSVYPDAIVQLCIVHQIRNSIKHVGSKHQKEFLLDLKRVYQAVNKESAEEELVKLDDKWGEQYPIVIKSWQDNWEKLTEYFQFTATIRRLIYTTNTVEGYHRQIRKVTKNKGVFPHDTALEKLVYLAYRNIRKKWTMPIPNWAAVAQQLAIKFGERFKLW</sequence>
<protein>
    <recommendedName>
        <fullName evidence="6">Mutator family transposase</fullName>
    </recommendedName>
</protein>
<dbReference type="GO" id="GO:0003677">
    <property type="term" value="F:DNA binding"/>
    <property type="evidence" value="ECO:0007669"/>
    <property type="project" value="UniProtKB-UniRule"/>
</dbReference>
<dbReference type="InterPro" id="IPR001207">
    <property type="entry name" value="Transposase_mutator"/>
</dbReference>
<proteinExistence type="inferred from homology"/>
<evidence type="ECO:0000313" key="13">
    <source>
        <dbReference type="EMBL" id="RGV31483.1"/>
    </source>
</evidence>
<evidence type="ECO:0000313" key="9">
    <source>
        <dbReference type="EMBL" id="QRO50213.1"/>
    </source>
</evidence>
<keyword evidence="3 6" id="KW-0815">Transposition</keyword>
<dbReference type="PANTHER" id="PTHR33217">
    <property type="entry name" value="TRANSPOSASE FOR INSERTION SEQUENCE ELEMENT IS1081"/>
    <property type="match status" value="1"/>
</dbReference>
<evidence type="ECO:0000313" key="10">
    <source>
        <dbReference type="EMBL" id="QRO50773.1"/>
    </source>
</evidence>
<reference evidence="15 16" key="1">
    <citation type="submission" date="2018-08" db="EMBL/GenBank/DDBJ databases">
        <title>A genome reference for cultivated species of the human gut microbiota.</title>
        <authorList>
            <person name="Zou Y."/>
            <person name="Xue W."/>
            <person name="Luo G."/>
        </authorList>
    </citation>
    <scope>NUCLEOTIDE SEQUENCE [LARGE SCALE GENOMIC DNA]</scope>
    <source>
        <strain evidence="13 15">AF14-49</strain>
        <strain evidence="14 16">OF02-7</strain>
    </source>
</reference>
<dbReference type="Proteomes" id="UP000286063">
    <property type="component" value="Unassembled WGS sequence"/>
</dbReference>
<evidence type="ECO:0000313" key="11">
    <source>
        <dbReference type="EMBL" id="QRO51215.1"/>
    </source>
</evidence>
<dbReference type="NCBIfam" id="NF033543">
    <property type="entry name" value="transpos_IS256"/>
    <property type="match status" value="1"/>
</dbReference>
<dbReference type="Proteomes" id="UP000654720">
    <property type="component" value="Chromosome"/>
</dbReference>
<evidence type="ECO:0000313" key="16">
    <source>
        <dbReference type="Proteomes" id="UP000286063"/>
    </source>
</evidence>
<dbReference type="AlphaFoldDB" id="A0A413IH93"/>
<evidence type="ECO:0000313" key="15">
    <source>
        <dbReference type="Proteomes" id="UP000283589"/>
    </source>
</evidence>
<dbReference type="GO" id="GO:0004803">
    <property type="term" value="F:transposase activity"/>
    <property type="evidence" value="ECO:0007669"/>
    <property type="project" value="UniProtKB-UniRule"/>
</dbReference>
<keyword evidence="4 6" id="KW-0238">DNA-binding</keyword>
<dbReference type="EMBL" id="CP069450">
    <property type="protein sequence ID" value="QRO51512.1"/>
    <property type="molecule type" value="Genomic_DNA"/>
</dbReference>
<dbReference type="Proteomes" id="UP000283589">
    <property type="component" value="Unassembled WGS sequence"/>
</dbReference>
<comment type="function">
    <text evidence="1 6">Required for the transposition of the insertion element.</text>
</comment>
<dbReference type="EMBL" id="CP069450">
    <property type="protein sequence ID" value="QRO51215.1"/>
    <property type="molecule type" value="Genomic_DNA"/>
</dbReference>
<evidence type="ECO:0000256" key="6">
    <source>
        <dbReference type="RuleBase" id="RU365089"/>
    </source>
</evidence>
<evidence type="ECO:0000313" key="14">
    <source>
        <dbReference type="EMBL" id="RGY10314.1"/>
    </source>
</evidence>
<accession>A0A413IH93</accession>
<dbReference type="EMBL" id="CP069450">
    <property type="protein sequence ID" value="QRO50773.1"/>
    <property type="molecule type" value="Genomic_DNA"/>
</dbReference>
<dbReference type="GeneID" id="93097606"/>
<dbReference type="EMBL" id="QSCR01000085">
    <property type="protein sequence ID" value="RGY10314.1"/>
    <property type="molecule type" value="Genomic_DNA"/>
</dbReference>
<evidence type="ECO:0000313" key="17">
    <source>
        <dbReference type="Proteomes" id="UP000654720"/>
    </source>
</evidence>
<evidence type="ECO:0000313" key="12">
    <source>
        <dbReference type="EMBL" id="QRO51512.1"/>
    </source>
</evidence>
<evidence type="ECO:0000256" key="4">
    <source>
        <dbReference type="ARBA" id="ARBA00023125"/>
    </source>
</evidence>
<dbReference type="GO" id="GO:0006313">
    <property type="term" value="P:DNA transposition"/>
    <property type="evidence" value="ECO:0007669"/>
    <property type="project" value="UniProtKB-UniRule"/>
</dbReference>
<dbReference type="EMBL" id="CP069450">
    <property type="protein sequence ID" value="QRO49673.1"/>
    <property type="molecule type" value="Genomic_DNA"/>
</dbReference>